<gene>
    <name evidence="1" type="ORF">Cni_G10658</name>
</gene>
<proteinExistence type="predicted"/>
<organism evidence="1 2">
    <name type="scientific">Canna indica</name>
    <name type="common">Indian-shot</name>
    <dbReference type="NCBI Taxonomy" id="4628"/>
    <lineage>
        <taxon>Eukaryota</taxon>
        <taxon>Viridiplantae</taxon>
        <taxon>Streptophyta</taxon>
        <taxon>Embryophyta</taxon>
        <taxon>Tracheophyta</taxon>
        <taxon>Spermatophyta</taxon>
        <taxon>Magnoliopsida</taxon>
        <taxon>Liliopsida</taxon>
        <taxon>Zingiberales</taxon>
        <taxon>Cannaceae</taxon>
        <taxon>Canna</taxon>
    </lineage>
</organism>
<accession>A0AAQ3K678</accession>
<dbReference type="AlphaFoldDB" id="A0AAQ3K678"/>
<evidence type="ECO:0000313" key="2">
    <source>
        <dbReference type="Proteomes" id="UP001327560"/>
    </source>
</evidence>
<sequence>MPLKSSLPDIIPSSKRSPEKTCVAQIDCPSNSIPFPSPKASKAALIDPFSFLPLPFFLGSSPPSSSLPFDPIPHGERERDVAESCEQCLLMVVGEPHQDEAVEMARQQSPRSTLLLIFISSKFLA</sequence>
<protein>
    <submittedName>
        <fullName evidence="1">Uncharacterized protein</fullName>
    </submittedName>
</protein>
<evidence type="ECO:0000313" key="1">
    <source>
        <dbReference type="EMBL" id="WOL01939.1"/>
    </source>
</evidence>
<dbReference type="Proteomes" id="UP001327560">
    <property type="component" value="Chromosome 3"/>
</dbReference>
<dbReference type="EMBL" id="CP136892">
    <property type="protein sequence ID" value="WOL01939.1"/>
    <property type="molecule type" value="Genomic_DNA"/>
</dbReference>
<reference evidence="1 2" key="1">
    <citation type="submission" date="2023-10" db="EMBL/GenBank/DDBJ databases">
        <title>Chromosome-scale genome assembly provides insights into flower coloration mechanisms of Canna indica.</title>
        <authorList>
            <person name="Li C."/>
        </authorList>
    </citation>
    <scope>NUCLEOTIDE SEQUENCE [LARGE SCALE GENOMIC DNA]</scope>
    <source>
        <tissue evidence="1">Flower</tissue>
    </source>
</reference>
<keyword evidence="2" id="KW-1185">Reference proteome</keyword>
<name>A0AAQ3K678_9LILI</name>